<dbReference type="SUPFAM" id="SSF54495">
    <property type="entry name" value="UBC-like"/>
    <property type="match status" value="1"/>
</dbReference>
<gene>
    <name evidence="3" type="primary">RWDD4</name>
    <name evidence="5" type="synonym">LOC105229318</name>
</gene>
<proteinExistence type="predicted"/>
<dbReference type="AlphaFoldDB" id="A0A034WX42"/>
<accession>A0A034WX42</accession>
<name>A0A034WX42_BACDO</name>
<dbReference type="Gene3D" id="3.10.110.10">
    <property type="entry name" value="Ubiquitin Conjugating Enzyme"/>
    <property type="match status" value="1"/>
</dbReference>
<feature type="domain" description="RWD" evidence="2">
    <location>
        <begin position="10"/>
        <end position="112"/>
    </location>
</feature>
<sequence>MAEIEEQQADEREALLSIYDGDTNFKQIDANTFQYKYGEDDHYKSFLVEIQWTPNYPNEIPKINMDTFFNRNLVLDVKTKIKKVIAEEAEQWLGCGMTYTLFECLKDQQDELTSGQPEHAITQSIDLDNLGVNALKISDNTETNKKKEAKKEQLTKAQKRRQWERTDHKGDKPRGWDWVDIVKHLSQTGGKDNGNNVSTSVSNNASVNAEGALLQPLNI</sequence>
<dbReference type="EMBL" id="GAKP01000182">
    <property type="protein sequence ID" value="JAC58770.1"/>
    <property type="molecule type" value="Transcribed_RNA"/>
</dbReference>
<dbReference type="InterPro" id="IPR016135">
    <property type="entry name" value="UBQ-conjugating_enzyme/RWD"/>
</dbReference>
<dbReference type="OMA" id="CGMTYTL"/>
<dbReference type="OrthoDB" id="10045773at2759"/>
<keyword evidence="4" id="KW-1185">Reference proteome</keyword>
<evidence type="ECO:0000256" key="1">
    <source>
        <dbReference type="SAM" id="MobiDB-lite"/>
    </source>
</evidence>
<dbReference type="PANTHER" id="PTHR21275:SF1">
    <property type="entry name" value="RWD DOMAIN-CONTAINING PROTEIN 4"/>
    <property type="match status" value="1"/>
</dbReference>
<feature type="compositionally biased region" description="Basic and acidic residues" evidence="1">
    <location>
        <begin position="161"/>
        <end position="175"/>
    </location>
</feature>
<dbReference type="KEGG" id="bdr:105229318"/>
<dbReference type="Proteomes" id="UP001652620">
    <property type="component" value="Unplaced"/>
</dbReference>
<protein>
    <submittedName>
        <fullName evidence="3 5">RWD domain-containing protein 4</fullName>
    </submittedName>
</protein>
<feature type="compositionally biased region" description="Basic and acidic residues" evidence="1">
    <location>
        <begin position="142"/>
        <end position="154"/>
    </location>
</feature>
<dbReference type="SMART" id="SM00591">
    <property type="entry name" value="RWD"/>
    <property type="match status" value="1"/>
</dbReference>
<evidence type="ECO:0000313" key="4">
    <source>
        <dbReference type="Proteomes" id="UP001652620"/>
    </source>
</evidence>
<dbReference type="Pfam" id="PF05773">
    <property type="entry name" value="RWD"/>
    <property type="match status" value="1"/>
</dbReference>
<dbReference type="RefSeq" id="XP_011207817.1">
    <property type="nucleotide sequence ID" value="XM_011209515.2"/>
</dbReference>
<dbReference type="InterPro" id="IPR042770">
    <property type="entry name" value="RWDD4"/>
</dbReference>
<evidence type="ECO:0000259" key="2">
    <source>
        <dbReference type="PROSITE" id="PS50908"/>
    </source>
</evidence>
<dbReference type="InterPro" id="IPR006575">
    <property type="entry name" value="RWD_dom"/>
</dbReference>
<feature type="region of interest" description="Disordered" evidence="1">
    <location>
        <begin position="141"/>
        <end position="175"/>
    </location>
</feature>
<reference evidence="5" key="2">
    <citation type="submission" date="2025-04" db="UniProtKB">
        <authorList>
            <consortium name="RefSeq"/>
        </authorList>
    </citation>
    <scope>IDENTIFICATION</scope>
    <source>
        <strain evidence="5">Punador</strain>
    </source>
</reference>
<organism evidence="3">
    <name type="scientific">Bactrocera dorsalis</name>
    <name type="common">Oriental fruit fly</name>
    <name type="synonym">Dacus dorsalis</name>
    <dbReference type="NCBI Taxonomy" id="27457"/>
    <lineage>
        <taxon>Eukaryota</taxon>
        <taxon>Metazoa</taxon>
        <taxon>Ecdysozoa</taxon>
        <taxon>Arthropoda</taxon>
        <taxon>Hexapoda</taxon>
        <taxon>Insecta</taxon>
        <taxon>Pterygota</taxon>
        <taxon>Neoptera</taxon>
        <taxon>Endopterygota</taxon>
        <taxon>Diptera</taxon>
        <taxon>Brachycera</taxon>
        <taxon>Muscomorpha</taxon>
        <taxon>Tephritoidea</taxon>
        <taxon>Tephritidae</taxon>
        <taxon>Bactrocera</taxon>
        <taxon>Bactrocera</taxon>
    </lineage>
</organism>
<evidence type="ECO:0000313" key="5">
    <source>
        <dbReference type="RefSeq" id="XP_011207817.1"/>
    </source>
</evidence>
<dbReference type="GeneID" id="105229318"/>
<reference evidence="3" key="1">
    <citation type="journal article" date="2014" name="BMC Genomics">
        <title>Characterizing the developmental transcriptome of the oriental fruit fly, Bactrocera dorsalis (Diptera: Tephritidae) through comparative genomic analysis with Drosophila melanogaster utilizing modENCODE datasets.</title>
        <authorList>
            <person name="Geib S.M."/>
            <person name="Calla B."/>
            <person name="Hall B."/>
            <person name="Hou S."/>
            <person name="Manoukis N.C."/>
        </authorList>
    </citation>
    <scope>NUCLEOTIDE SEQUENCE</scope>
    <source>
        <strain evidence="3">Punador</strain>
    </source>
</reference>
<evidence type="ECO:0000313" key="3">
    <source>
        <dbReference type="EMBL" id="JAC58770.1"/>
    </source>
</evidence>
<dbReference type="CDD" id="cd23817">
    <property type="entry name" value="RWD-RWDD4"/>
    <property type="match status" value="1"/>
</dbReference>
<dbReference type="PROSITE" id="PS50908">
    <property type="entry name" value="RWD"/>
    <property type="match status" value="1"/>
</dbReference>
<dbReference type="PANTHER" id="PTHR21275">
    <property type="entry name" value="RWD DOMAIN-CONTAINING PROTEIN 4"/>
    <property type="match status" value="1"/>
</dbReference>